<evidence type="ECO:0000313" key="1">
    <source>
        <dbReference type="EMBL" id="KAL1489001.1"/>
    </source>
</evidence>
<keyword evidence="2" id="KW-1185">Reference proteome</keyword>
<reference evidence="1 2" key="1">
    <citation type="submission" date="2024-05" db="EMBL/GenBank/DDBJ databases">
        <title>Genetic variation in Jamaican populations of the coffee berry borer (Hypothenemus hampei).</title>
        <authorList>
            <person name="Errbii M."/>
            <person name="Myrie A."/>
        </authorList>
    </citation>
    <scope>NUCLEOTIDE SEQUENCE [LARGE SCALE GENOMIC DNA]</scope>
    <source>
        <strain evidence="1">JA-Hopewell-2020-01-JO</strain>
        <tissue evidence="1">Whole body</tissue>
    </source>
</reference>
<proteinExistence type="predicted"/>
<comment type="caution">
    <text evidence="1">The sequence shown here is derived from an EMBL/GenBank/DDBJ whole genome shotgun (WGS) entry which is preliminary data.</text>
</comment>
<name>A0ABD1E3P4_HYPHA</name>
<dbReference type="EMBL" id="JBDJPC010000013">
    <property type="protein sequence ID" value="KAL1489001.1"/>
    <property type="molecule type" value="Genomic_DNA"/>
</dbReference>
<sequence length="144" mass="16508">MDEFYRTVELNLDIKNIKNSASLQIHSLLTHAKQLLENARVKINNISMHKRVKRGLLNIVGKTSKWLFGTLDSADEGKYDKAIGSLQNNINHEMSLQISLTKQLINNYNDTITRLDSNQKLIKIRLEDFQNQVNKTLDNISSAK</sequence>
<gene>
    <name evidence="1" type="ORF">ABEB36_014780</name>
</gene>
<accession>A0ABD1E3P4</accession>
<dbReference type="InterPro" id="IPR022048">
    <property type="entry name" value="Envelope_fusion-like"/>
</dbReference>
<dbReference type="Proteomes" id="UP001566132">
    <property type="component" value="Unassembled WGS sequence"/>
</dbReference>
<evidence type="ECO:0000313" key="2">
    <source>
        <dbReference type="Proteomes" id="UP001566132"/>
    </source>
</evidence>
<protein>
    <submittedName>
        <fullName evidence="1">Uncharacterized protein</fullName>
    </submittedName>
</protein>
<dbReference type="AlphaFoldDB" id="A0ABD1E3P4"/>
<organism evidence="1 2">
    <name type="scientific">Hypothenemus hampei</name>
    <name type="common">Coffee berry borer</name>
    <dbReference type="NCBI Taxonomy" id="57062"/>
    <lineage>
        <taxon>Eukaryota</taxon>
        <taxon>Metazoa</taxon>
        <taxon>Ecdysozoa</taxon>
        <taxon>Arthropoda</taxon>
        <taxon>Hexapoda</taxon>
        <taxon>Insecta</taxon>
        <taxon>Pterygota</taxon>
        <taxon>Neoptera</taxon>
        <taxon>Endopterygota</taxon>
        <taxon>Coleoptera</taxon>
        <taxon>Polyphaga</taxon>
        <taxon>Cucujiformia</taxon>
        <taxon>Curculionidae</taxon>
        <taxon>Scolytinae</taxon>
        <taxon>Hypothenemus</taxon>
    </lineage>
</organism>
<dbReference type="Pfam" id="PF12259">
    <property type="entry name" value="Baculo_F"/>
    <property type="match status" value="1"/>
</dbReference>